<organism evidence="1">
    <name type="scientific">uncultured Sulfurovum sp</name>
    <dbReference type="NCBI Taxonomy" id="269237"/>
    <lineage>
        <taxon>Bacteria</taxon>
        <taxon>Pseudomonadati</taxon>
        <taxon>Campylobacterota</taxon>
        <taxon>Epsilonproteobacteria</taxon>
        <taxon>Campylobacterales</taxon>
        <taxon>Sulfurovaceae</taxon>
        <taxon>Sulfurovum</taxon>
        <taxon>environmental samples</taxon>
    </lineage>
</organism>
<proteinExistence type="predicted"/>
<evidence type="ECO:0008006" key="2">
    <source>
        <dbReference type="Google" id="ProtNLM"/>
    </source>
</evidence>
<gene>
    <name evidence="1" type="ORF">HELGO_WM1297</name>
</gene>
<dbReference type="AlphaFoldDB" id="A0A6S6T8D9"/>
<evidence type="ECO:0000313" key="1">
    <source>
        <dbReference type="EMBL" id="CAA6817082.1"/>
    </source>
</evidence>
<dbReference type="EMBL" id="CACVAP010000086">
    <property type="protein sequence ID" value="CAA6817082.1"/>
    <property type="molecule type" value="Genomic_DNA"/>
</dbReference>
<name>A0A6S6T8D9_9BACT</name>
<reference evidence="1" key="1">
    <citation type="submission" date="2020-01" db="EMBL/GenBank/DDBJ databases">
        <authorList>
            <person name="Meier V. D."/>
            <person name="Meier V D."/>
        </authorList>
    </citation>
    <scope>NUCLEOTIDE SEQUENCE</scope>
    <source>
        <strain evidence="1">HLG_WM_MAG_06</strain>
    </source>
</reference>
<protein>
    <recommendedName>
        <fullName evidence="2">Cytoplasmic protein</fullName>
    </recommendedName>
</protein>
<accession>A0A6S6T8D9</accession>
<sequence>MEISQKNKGRNVINIEEIKEYLHGFTEEKELSEPVDSWLQKTFVRWLINHFMEVQVVESVERYKALVKGEVPSWFTPYSSIEFIYIHIKNPTFVDTLNTCVEFLGSRNEKVIHKFPRMTVEHVMEKHQQEHLRMQERQRKFIETSNEALEHVFTFENLHVVKFLPRHKELSLEMAKESALMQHCLGEFDNVEKAEGGYGSYYYGLIQREEITLYSLRDEKNKPHATISVSYKRGEAWLDQIKGKQNQPPIARYVPASVAFFNHLQLKQNYHPDCLAMSVVFVKGKSEQLSKITNEATQQHLIAYDPTFINKLPNPSKSSLWLAALRDPKQMGSLKETNDAMKVSSLIQYPLLMNELTFSHNLKAKNILQKAENYSIGKRPFLFPKLEIARI</sequence>